<dbReference type="Pfam" id="PF12621">
    <property type="entry name" value="PHM7_ext"/>
    <property type="match status" value="1"/>
</dbReference>
<evidence type="ECO:0000259" key="8">
    <source>
        <dbReference type="Pfam" id="PF02714"/>
    </source>
</evidence>
<dbReference type="GO" id="GO:0005886">
    <property type="term" value="C:plasma membrane"/>
    <property type="evidence" value="ECO:0007669"/>
    <property type="project" value="TreeGrafter"/>
</dbReference>
<keyword evidence="6 7" id="KW-0472">Membrane</keyword>
<dbReference type="Proteomes" id="UP000837801">
    <property type="component" value="Unassembled WGS sequence"/>
</dbReference>
<evidence type="ECO:0000256" key="2">
    <source>
        <dbReference type="ARBA" id="ARBA00007779"/>
    </source>
</evidence>
<evidence type="ECO:0000259" key="9">
    <source>
        <dbReference type="Pfam" id="PF12621"/>
    </source>
</evidence>
<feature type="transmembrane region" description="Helical" evidence="7">
    <location>
        <begin position="726"/>
        <end position="746"/>
    </location>
</feature>
<gene>
    <name evidence="12" type="ORF">CLIB1423_13S01310</name>
</gene>
<evidence type="ECO:0000256" key="6">
    <source>
        <dbReference type="ARBA" id="ARBA00023136"/>
    </source>
</evidence>
<keyword evidence="5 7" id="KW-1133">Transmembrane helix</keyword>
<dbReference type="PANTHER" id="PTHR13018">
    <property type="entry name" value="PROBABLE MEMBRANE PROTEIN DUF221-RELATED"/>
    <property type="match status" value="1"/>
</dbReference>
<name>A0A9P0QS08_9ASCO</name>
<feature type="transmembrane region" description="Helical" evidence="7">
    <location>
        <begin position="530"/>
        <end position="558"/>
    </location>
</feature>
<evidence type="ECO:0000256" key="3">
    <source>
        <dbReference type="ARBA" id="ARBA00022448"/>
    </source>
</evidence>
<keyword evidence="13" id="KW-1185">Reference proteome</keyword>
<dbReference type="AlphaFoldDB" id="A0A9P0QS08"/>
<feature type="transmembrane region" description="Helical" evidence="7">
    <location>
        <begin position="439"/>
        <end position="469"/>
    </location>
</feature>
<dbReference type="InterPro" id="IPR045122">
    <property type="entry name" value="Csc1-like"/>
</dbReference>
<keyword evidence="3" id="KW-0813">Transport</keyword>
<evidence type="ECO:0000313" key="12">
    <source>
        <dbReference type="EMBL" id="CAH2353897.1"/>
    </source>
</evidence>
<organism evidence="12 13">
    <name type="scientific">[Candida] railenensis</name>
    <dbReference type="NCBI Taxonomy" id="45579"/>
    <lineage>
        <taxon>Eukaryota</taxon>
        <taxon>Fungi</taxon>
        <taxon>Dikarya</taxon>
        <taxon>Ascomycota</taxon>
        <taxon>Saccharomycotina</taxon>
        <taxon>Pichiomycetes</taxon>
        <taxon>Debaryomycetaceae</taxon>
        <taxon>Kurtzmaniella</taxon>
    </lineage>
</organism>
<feature type="domain" description="10TM putative phosphate transporter extracellular tail" evidence="9">
    <location>
        <begin position="792"/>
        <end position="844"/>
    </location>
</feature>
<evidence type="ECO:0000259" key="10">
    <source>
        <dbReference type="Pfam" id="PF13967"/>
    </source>
</evidence>
<feature type="transmembrane region" description="Helical" evidence="7">
    <location>
        <begin position="489"/>
        <end position="509"/>
    </location>
</feature>
<dbReference type="EMBL" id="CAKXYY010000013">
    <property type="protein sequence ID" value="CAH2353897.1"/>
    <property type="molecule type" value="Genomic_DNA"/>
</dbReference>
<proteinExistence type="inferred from homology"/>
<reference evidence="12" key="1">
    <citation type="submission" date="2022-03" db="EMBL/GenBank/DDBJ databases">
        <authorList>
            <person name="Legras J.-L."/>
            <person name="Devillers H."/>
            <person name="Grondin C."/>
        </authorList>
    </citation>
    <scope>NUCLEOTIDE SEQUENCE</scope>
    <source>
        <strain evidence="12">CLIB 1423</strain>
    </source>
</reference>
<evidence type="ECO:0000259" key="11">
    <source>
        <dbReference type="Pfam" id="PF14703"/>
    </source>
</evidence>
<feature type="domain" description="CSC1/OSCA1-like cytosolic" evidence="11">
    <location>
        <begin position="228"/>
        <end position="425"/>
    </location>
</feature>
<dbReference type="InterPro" id="IPR003864">
    <property type="entry name" value="CSC1/OSCA1-like_7TM"/>
</dbReference>
<feature type="transmembrane region" description="Helical" evidence="7">
    <location>
        <begin position="52"/>
        <end position="74"/>
    </location>
</feature>
<evidence type="ECO:0000256" key="1">
    <source>
        <dbReference type="ARBA" id="ARBA00004141"/>
    </source>
</evidence>
<sequence length="863" mass="99976">MSLEVFPVRDVYNYTELTRSYMGIFYSDRFAKFLNTTQTGHAHSSSGMQFSILVKSIFTSLCLCSLQLTLFCFFRPIFKSLYQPRCYCVPNDERMDLLPSGFLSWVIPTMKHNINYYLSLGLDAYFLVRFIHILLLYFICVGSMNILILIPLNWSGSSSKNPSQTGLDKLSLSNISPSKIERLNIHFLMSIFTIGLFHWLIVYELQSFVKIRHSRLLSDFHKSKISTNTILIKNVPEHLRNYEALRDLFQLALPGCIRNIWFLYEFSHINDEVQDLADTLQILELEEILQLSKMLQNKDGSYQKQTQKVNEIMFHPPIQLNPFVIPVIDRRVRIKLPGWFRYLCLSPKVSQRQWCIDSFGMKLQAIDMWKQALVDDKIKKHNRVFIQFNSQREACIAHQCLLSQYQGNFDKSIMETNPKDVIWSNVVRENSIGCLIERYFVTILLICLIILYVIPVSFIGLFSHLPWLIQILPFLKWMYALPENIRETILSLLPSILLSLLTELVLGVFKFLIYFKGKPTQSELELDLQIWYFAFLFVQQFLVVTISTSVTVVFKQLIDQPTSIPVLLATNLPKAATFFFSYISVKALTFCGNSFLRIDQLILRYTKHKLQDKTPRQIFTRLTSLLKVRWGSVYPVYSVYGSIGLAYCIISPLISVFIVFFLSLSLLYYKYALRYIYSHVNNSETNGRLYPIALLHLFSGVYCLECCMIGTLFLSRNDNGRCPLKLQGWIMSLILLTTICFHITLYGRYYYYFSNLPILEDKSTSQESQIHRRHARVDECDSTSVDEYYSNLKLLMLHPSYSYEPPRIWLPDDGQGLSSAQINQLENEAVGLSGGTNKGAKIKLVGRGWSTKISISEAPPDFK</sequence>
<feature type="transmembrane region" description="Helical" evidence="7">
    <location>
        <begin position="185"/>
        <end position="205"/>
    </location>
</feature>
<comment type="similarity">
    <text evidence="2">Belongs to the CSC1 (TC 1.A.17) family.</text>
</comment>
<keyword evidence="4 7" id="KW-0812">Transmembrane</keyword>
<evidence type="ECO:0000256" key="7">
    <source>
        <dbReference type="SAM" id="Phobius"/>
    </source>
</evidence>
<evidence type="ECO:0000256" key="5">
    <source>
        <dbReference type="ARBA" id="ARBA00022989"/>
    </source>
</evidence>
<feature type="domain" description="CSC1/OSCA1-like N-terminal transmembrane" evidence="10">
    <location>
        <begin position="53"/>
        <end position="204"/>
    </location>
</feature>
<feature type="transmembrane region" description="Helical" evidence="7">
    <location>
        <begin position="643"/>
        <end position="669"/>
    </location>
</feature>
<feature type="transmembrane region" description="Helical" evidence="7">
    <location>
        <begin position="126"/>
        <end position="150"/>
    </location>
</feature>
<dbReference type="InterPro" id="IPR032880">
    <property type="entry name" value="CSC1/OSCA1-like_N"/>
</dbReference>
<dbReference type="GO" id="GO:0005227">
    <property type="term" value="F:calcium-activated cation channel activity"/>
    <property type="evidence" value="ECO:0007669"/>
    <property type="project" value="InterPro"/>
</dbReference>
<dbReference type="Pfam" id="PF02714">
    <property type="entry name" value="RSN1_7TM"/>
    <property type="match status" value="1"/>
</dbReference>
<feature type="transmembrane region" description="Helical" evidence="7">
    <location>
        <begin position="689"/>
        <end position="714"/>
    </location>
</feature>
<dbReference type="Pfam" id="PF13967">
    <property type="entry name" value="RSN1_TM"/>
    <property type="match status" value="1"/>
</dbReference>
<dbReference type="InterPro" id="IPR022257">
    <property type="entry name" value="PHM7_ext"/>
</dbReference>
<feature type="transmembrane region" description="Helical" evidence="7">
    <location>
        <begin position="578"/>
        <end position="598"/>
    </location>
</feature>
<feature type="transmembrane region" description="Helical" evidence="7">
    <location>
        <begin position="618"/>
        <end position="637"/>
    </location>
</feature>
<dbReference type="PANTHER" id="PTHR13018:SF20">
    <property type="entry name" value="SPORULATION-SPECIFIC PROTEIN 75"/>
    <property type="match status" value="1"/>
</dbReference>
<dbReference type="InterPro" id="IPR027815">
    <property type="entry name" value="CSC1/OSCA1-like_cyt"/>
</dbReference>
<accession>A0A9P0QS08</accession>
<evidence type="ECO:0000313" key="13">
    <source>
        <dbReference type="Proteomes" id="UP000837801"/>
    </source>
</evidence>
<protein>
    <submittedName>
        <fullName evidence="12">Sporulation-specific protein 75</fullName>
    </submittedName>
</protein>
<evidence type="ECO:0000256" key="4">
    <source>
        <dbReference type="ARBA" id="ARBA00022692"/>
    </source>
</evidence>
<dbReference type="Pfam" id="PF14703">
    <property type="entry name" value="PHM7_cyt"/>
    <property type="match status" value="1"/>
</dbReference>
<feature type="domain" description="CSC1/OSCA1-like 7TM region" evidence="8">
    <location>
        <begin position="438"/>
        <end position="712"/>
    </location>
</feature>
<comment type="subcellular location">
    <subcellularLocation>
        <location evidence="1">Membrane</location>
        <topology evidence="1">Multi-pass membrane protein</topology>
    </subcellularLocation>
</comment>
<comment type="caution">
    <text evidence="12">The sequence shown here is derived from an EMBL/GenBank/DDBJ whole genome shotgun (WGS) entry which is preliminary data.</text>
</comment>
<dbReference type="OrthoDB" id="1076608at2759"/>